<accession>A0A0C2FDW5</accession>
<dbReference type="EMBL" id="KN775156">
    <property type="protein sequence ID" value="KIH44849.1"/>
    <property type="molecule type" value="Genomic_DNA"/>
</dbReference>
<gene>
    <name evidence="2" type="ORF">ANCDUO_25118</name>
</gene>
<dbReference type="Proteomes" id="UP000054047">
    <property type="component" value="Unassembled WGS sequence"/>
</dbReference>
<dbReference type="PANTHER" id="PTHR12287:SF23">
    <property type="entry name" value="AROUSER, ISOFORM A-RELATED"/>
    <property type="match status" value="1"/>
</dbReference>
<evidence type="ECO:0000313" key="2">
    <source>
        <dbReference type="EMBL" id="KIH44849.1"/>
    </source>
</evidence>
<feature type="domain" description="EPS8 spectrin-like" evidence="1">
    <location>
        <begin position="81"/>
        <end position="113"/>
    </location>
</feature>
<reference evidence="2 3" key="1">
    <citation type="submission" date="2013-12" db="EMBL/GenBank/DDBJ databases">
        <title>Draft genome of the parsitic nematode Ancylostoma duodenale.</title>
        <authorList>
            <person name="Mitreva M."/>
        </authorList>
    </citation>
    <scope>NUCLEOTIDE SEQUENCE [LARGE SCALE GENOMIC DNA]</scope>
    <source>
        <strain evidence="2 3">Zhejiang</strain>
    </source>
</reference>
<feature type="non-terminal residue" evidence="2">
    <location>
        <position position="1"/>
    </location>
</feature>
<dbReference type="Pfam" id="PF22975">
    <property type="entry name" value="EPS8_2nd"/>
    <property type="match status" value="1"/>
</dbReference>
<dbReference type="GO" id="GO:0005886">
    <property type="term" value="C:plasma membrane"/>
    <property type="evidence" value="ECO:0007669"/>
    <property type="project" value="TreeGrafter"/>
</dbReference>
<organism evidence="2 3">
    <name type="scientific">Ancylostoma duodenale</name>
    <dbReference type="NCBI Taxonomy" id="51022"/>
    <lineage>
        <taxon>Eukaryota</taxon>
        <taxon>Metazoa</taxon>
        <taxon>Ecdysozoa</taxon>
        <taxon>Nematoda</taxon>
        <taxon>Chromadorea</taxon>
        <taxon>Rhabditida</taxon>
        <taxon>Rhabditina</taxon>
        <taxon>Rhabditomorpha</taxon>
        <taxon>Strongyloidea</taxon>
        <taxon>Ancylostomatidae</taxon>
        <taxon>Ancylostomatinae</taxon>
        <taxon>Ancylostoma</taxon>
    </lineage>
</organism>
<dbReference type="OrthoDB" id="4680325at2759"/>
<dbReference type="GO" id="GO:0035023">
    <property type="term" value="P:regulation of Rho protein signal transduction"/>
    <property type="evidence" value="ECO:0007669"/>
    <property type="project" value="TreeGrafter"/>
</dbReference>
<dbReference type="GO" id="GO:0003779">
    <property type="term" value="F:actin binding"/>
    <property type="evidence" value="ECO:0007669"/>
    <property type="project" value="TreeGrafter"/>
</dbReference>
<name>A0A0C2FDW5_9BILA</name>
<dbReference type="InterPro" id="IPR039801">
    <property type="entry name" value="EPS8-like"/>
</dbReference>
<keyword evidence="3" id="KW-1185">Reference proteome</keyword>
<dbReference type="AlphaFoldDB" id="A0A0C2FDW5"/>
<dbReference type="InterPro" id="IPR055093">
    <property type="entry name" value="EPS8_2nd"/>
</dbReference>
<evidence type="ECO:0000313" key="3">
    <source>
        <dbReference type="Proteomes" id="UP000054047"/>
    </source>
</evidence>
<sequence length="117" mass="13529">VIEWPPPKWQMTCSGTFVASSGKFAPGDETAAQRKYTFLQVHFCSPLILPQHHLPWKCSEFLQYPTDEVSMHGDNAELFERDVNTLNRCFDDIERFVARIQSAAFAQRELEQQDTHI</sequence>
<proteinExistence type="predicted"/>
<dbReference type="GO" id="GO:0007266">
    <property type="term" value="P:Rho protein signal transduction"/>
    <property type="evidence" value="ECO:0007669"/>
    <property type="project" value="TreeGrafter"/>
</dbReference>
<evidence type="ECO:0000259" key="1">
    <source>
        <dbReference type="Pfam" id="PF22975"/>
    </source>
</evidence>
<dbReference type="PANTHER" id="PTHR12287">
    <property type="entry name" value="EPIDERMAL GROWTH FACTOR RECEPTOR KINASE SUBSTRATE EPS8-RELATED PROTEIN"/>
    <property type="match status" value="1"/>
</dbReference>
<protein>
    <recommendedName>
        <fullName evidence="1">EPS8 spectrin-like domain-containing protein</fullName>
    </recommendedName>
</protein>